<sequence>MKAAIHSPKTSGILMRSSATRVASNASLCDITLCDRSGFDSLT</sequence>
<dbReference type="EMBL" id="MTHB01000198">
    <property type="protein sequence ID" value="OXC74893.1"/>
    <property type="molecule type" value="Genomic_DNA"/>
</dbReference>
<organism evidence="1 2">
    <name type="scientific">Caballeronia sordidicola</name>
    <name type="common">Burkholderia sordidicola</name>
    <dbReference type="NCBI Taxonomy" id="196367"/>
    <lineage>
        <taxon>Bacteria</taxon>
        <taxon>Pseudomonadati</taxon>
        <taxon>Pseudomonadota</taxon>
        <taxon>Betaproteobacteria</taxon>
        <taxon>Burkholderiales</taxon>
        <taxon>Burkholderiaceae</taxon>
        <taxon>Caballeronia</taxon>
    </lineage>
</organism>
<name>A0A226WUX4_CABSO</name>
<accession>A0A226WUX4</accession>
<gene>
    <name evidence="1" type="ORF">BSU04_29265</name>
</gene>
<proteinExistence type="predicted"/>
<evidence type="ECO:0000313" key="1">
    <source>
        <dbReference type="EMBL" id="OXC74893.1"/>
    </source>
</evidence>
<comment type="caution">
    <text evidence="1">The sequence shown here is derived from an EMBL/GenBank/DDBJ whole genome shotgun (WGS) entry which is preliminary data.</text>
</comment>
<evidence type="ECO:0000313" key="2">
    <source>
        <dbReference type="Proteomes" id="UP000214720"/>
    </source>
</evidence>
<dbReference type="Proteomes" id="UP000214720">
    <property type="component" value="Unassembled WGS sequence"/>
</dbReference>
<reference evidence="2" key="1">
    <citation type="submission" date="2017-01" db="EMBL/GenBank/DDBJ databases">
        <title>Genome Analysis of Deinococcus marmoris KOPRI26562.</title>
        <authorList>
            <person name="Kim J.H."/>
            <person name="Oh H.-M."/>
        </authorList>
    </citation>
    <scope>NUCLEOTIDE SEQUENCE [LARGE SCALE GENOMIC DNA]</scope>
    <source>
        <strain evidence="2">PAMC 26633</strain>
    </source>
</reference>
<dbReference type="AlphaFoldDB" id="A0A226WUX4"/>
<protein>
    <submittedName>
        <fullName evidence="1">Uncharacterized protein</fullName>
    </submittedName>
</protein>